<gene>
    <name evidence="3" type="ORF">GCM10009681_36580</name>
</gene>
<evidence type="ECO:0000313" key="4">
    <source>
        <dbReference type="Proteomes" id="UP001500655"/>
    </source>
</evidence>
<dbReference type="Proteomes" id="UP001500655">
    <property type="component" value="Unassembled WGS sequence"/>
</dbReference>
<protein>
    <recommendedName>
        <fullName evidence="2">HTH cro/C1-type domain-containing protein</fullName>
    </recommendedName>
</protein>
<dbReference type="SUPFAM" id="SSF47413">
    <property type="entry name" value="lambda repressor-like DNA-binding domains"/>
    <property type="match status" value="1"/>
</dbReference>
<feature type="domain" description="HTH cro/C1-type" evidence="2">
    <location>
        <begin position="37"/>
        <end position="91"/>
    </location>
</feature>
<evidence type="ECO:0000259" key="2">
    <source>
        <dbReference type="PROSITE" id="PS50943"/>
    </source>
</evidence>
<sequence>MTQEASIPRFGPWAGFGDEALARGLPRLADYPISGLVRRVRRLTDLSQRQLALLVGVSASLIGRTESGSVTPSVGVLQRILAAAQLQLVVVDRDGRCVHPMGESDDVRDGAGRRYPSHLDTILDPEEGEWWGDYFGLARPPETFYRDRVRRDMARRYSQWWVRVAQHRGVPTPPNPSVLDRRPPTPDLDRPPPFDPEECDDWD</sequence>
<dbReference type="InterPro" id="IPR010982">
    <property type="entry name" value="Lambda_DNA-bd_dom_sf"/>
</dbReference>
<feature type="compositionally biased region" description="Basic and acidic residues" evidence="1">
    <location>
        <begin position="179"/>
        <end position="192"/>
    </location>
</feature>
<dbReference type="RefSeq" id="WP_344083150.1">
    <property type="nucleotide sequence ID" value="NZ_BAAALS010000017.1"/>
</dbReference>
<accession>A0ABP4WXE6</accession>
<dbReference type="SMART" id="SM00530">
    <property type="entry name" value="HTH_XRE"/>
    <property type="match status" value="1"/>
</dbReference>
<reference evidence="4" key="1">
    <citation type="journal article" date="2019" name="Int. J. Syst. Evol. Microbiol.">
        <title>The Global Catalogue of Microorganisms (GCM) 10K type strain sequencing project: providing services to taxonomists for standard genome sequencing and annotation.</title>
        <authorList>
            <consortium name="The Broad Institute Genomics Platform"/>
            <consortium name="The Broad Institute Genome Sequencing Center for Infectious Disease"/>
            <person name="Wu L."/>
            <person name="Ma J."/>
        </authorList>
    </citation>
    <scope>NUCLEOTIDE SEQUENCE [LARGE SCALE GENOMIC DNA]</scope>
    <source>
        <strain evidence="4">JCM 13249</strain>
    </source>
</reference>
<comment type="caution">
    <text evidence="3">The sequence shown here is derived from an EMBL/GenBank/DDBJ whole genome shotgun (WGS) entry which is preliminary data.</text>
</comment>
<evidence type="ECO:0000313" key="3">
    <source>
        <dbReference type="EMBL" id="GAA1762139.1"/>
    </source>
</evidence>
<dbReference type="PROSITE" id="PS50943">
    <property type="entry name" value="HTH_CROC1"/>
    <property type="match status" value="1"/>
</dbReference>
<name>A0ABP4WXE6_9ACTN</name>
<dbReference type="EMBL" id="BAAALS010000017">
    <property type="protein sequence ID" value="GAA1762139.1"/>
    <property type="molecule type" value="Genomic_DNA"/>
</dbReference>
<dbReference type="InterPro" id="IPR001387">
    <property type="entry name" value="Cro/C1-type_HTH"/>
</dbReference>
<dbReference type="Pfam" id="PF13560">
    <property type="entry name" value="HTH_31"/>
    <property type="match status" value="1"/>
</dbReference>
<proteinExistence type="predicted"/>
<keyword evidence="4" id="KW-1185">Reference proteome</keyword>
<dbReference type="Gene3D" id="1.10.260.40">
    <property type="entry name" value="lambda repressor-like DNA-binding domains"/>
    <property type="match status" value="1"/>
</dbReference>
<dbReference type="CDD" id="cd00093">
    <property type="entry name" value="HTH_XRE"/>
    <property type="match status" value="1"/>
</dbReference>
<feature type="region of interest" description="Disordered" evidence="1">
    <location>
        <begin position="169"/>
        <end position="203"/>
    </location>
</feature>
<evidence type="ECO:0000256" key="1">
    <source>
        <dbReference type="SAM" id="MobiDB-lite"/>
    </source>
</evidence>
<organism evidence="3 4">
    <name type="scientific">Luedemannella helvata</name>
    <dbReference type="NCBI Taxonomy" id="349315"/>
    <lineage>
        <taxon>Bacteria</taxon>
        <taxon>Bacillati</taxon>
        <taxon>Actinomycetota</taxon>
        <taxon>Actinomycetes</taxon>
        <taxon>Micromonosporales</taxon>
        <taxon>Micromonosporaceae</taxon>
        <taxon>Luedemannella</taxon>
    </lineage>
</organism>